<dbReference type="GO" id="GO:0009253">
    <property type="term" value="P:peptidoglycan catabolic process"/>
    <property type="evidence" value="ECO:0007669"/>
    <property type="project" value="InterPro"/>
</dbReference>
<dbReference type="EMBL" id="CP000627">
    <property type="protein sequence ID" value="ABQ22104.1"/>
    <property type="molecule type" value="Genomic_DNA"/>
</dbReference>
<keyword evidence="8" id="KW-0961">Cell wall biogenesis/degradation</keyword>
<dbReference type="PANTHER" id="PTHR30404">
    <property type="entry name" value="N-ACETYLMURAMOYL-L-ALANINE AMIDASE"/>
    <property type="match status" value="1"/>
</dbReference>
<evidence type="ECO:0000256" key="1">
    <source>
        <dbReference type="ARBA" id="ARBA00001561"/>
    </source>
</evidence>
<dbReference type="FunFam" id="3.40.630.40:FF:000003">
    <property type="entry name" value="N-acetylmuramoyl-L-alanine amidase AmiB"/>
    <property type="match status" value="1"/>
</dbReference>
<keyword evidence="7 11" id="KW-0378">Hydrolase</keyword>
<dbReference type="Gene3D" id="3.10.350.10">
    <property type="entry name" value="LysM domain"/>
    <property type="match status" value="3"/>
</dbReference>
<dbReference type="SMART" id="SM00257">
    <property type="entry name" value="LysM"/>
    <property type="match status" value="3"/>
</dbReference>
<evidence type="ECO:0000313" key="11">
    <source>
        <dbReference type="EMBL" id="ABQ22104.1"/>
    </source>
</evidence>
<feature type="domain" description="LysM" evidence="10">
    <location>
        <begin position="416"/>
        <end position="459"/>
    </location>
</feature>
<dbReference type="InterPro" id="IPR021731">
    <property type="entry name" value="AMIN_dom"/>
</dbReference>
<dbReference type="CDD" id="cd00118">
    <property type="entry name" value="LysM"/>
    <property type="match status" value="3"/>
</dbReference>
<dbReference type="CDD" id="cd02696">
    <property type="entry name" value="MurNAc-LAA"/>
    <property type="match status" value="1"/>
</dbReference>
<dbReference type="eggNOG" id="COG1388">
    <property type="taxonomic scope" value="Bacteria"/>
</dbReference>
<dbReference type="Pfam" id="PF01476">
    <property type="entry name" value="LysM"/>
    <property type="match status" value="3"/>
</dbReference>
<dbReference type="PROSITE" id="PS51782">
    <property type="entry name" value="LYSM"/>
    <property type="match status" value="3"/>
</dbReference>
<organism evidence="11 12">
    <name type="scientific">Vibrio cholerae serotype O1 (strain ATCC 39541 / Classical Ogawa 395 / O395)</name>
    <dbReference type="NCBI Taxonomy" id="345073"/>
    <lineage>
        <taxon>Bacteria</taxon>
        <taxon>Pseudomonadati</taxon>
        <taxon>Pseudomonadota</taxon>
        <taxon>Gammaproteobacteria</taxon>
        <taxon>Vibrionales</taxon>
        <taxon>Vibrionaceae</taxon>
        <taxon>Vibrio</taxon>
    </lineage>
</organism>
<keyword evidence="5" id="KW-0732">Signal</keyword>
<dbReference type="GO" id="GO:0030288">
    <property type="term" value="C:outer membrane-bounded periplasmic space"/>
    <property type="evidence" value="ECO:0007669"/>
    <property type="project" value="TreeGrafter"/>
</dbReference>
<dbReference type="FunFam" id="3.10.350.10:FF:000014">
    <property type="entry name" value="Soluble lytic murein transglycosylase"/>
    <property type="match status" value="2"/>
</dbReference>
<dbReference type="Gene3D" id="2.60.40.3500">
    <property type="match status" value="1"/>
</dbReference>
<evidence type="ECO:0000256" key="2">
    <source>
        <dbReference type="ARBA" id="ARBA00004418"/>
    </source>
</evidence>
<accession>A0A0H3AL91</accession>
<keyword evidence="6" id="KW-0574">Periplasm</keyword>
<evidence type="ECO:0000256" key="7">
    <source>
        <dbReference type="ARBA" id="ARBA00022801"/>
    </source>
</evidence>
<evidence type="ECO:0000256" key="6">
    <source>
        <dbReference type="ARBA" id="ARBA00022764"/>
    </source>
</evidence>
<evidence type="ECO:0000256" key="5">
    <source>
        <dbReference type="ARBA" id="ARBA00022729"/>
    </source>
</evidence>
<dbReference type="eggNOG" id="COG0860">
    <property type="taxonomic scope" value="Bacteria"/>
</dbReference>
<dbReference type="SUPFAM" id="SSF53187">
    <property type="entry name" value="Zn-dependent exopeptidases"/>
    <property type="match status" value="1"/>
</dbReference>
<proteinExistence type="inferred from homology"/>
<dbReference type="InterPro" id="IPR036779">
    <property type="entry name" value="LysM_dom_sf"/>
</dbReference>
<evidence type="ECO:0000256" key="3">
    <source>
        <dbReference type="ARBA" id="ARBA00010860"/>
    </source>
</evidence>
<evidence type="ECO:0000256" key="4">
    <source>
        <dbReference type="ARBA" id="ARBA00011901"/>
    </source>
</evidence>
<dbReference type="PANTHER" id="PTHR30404:SF6">
    <property type="entry name" value="N-ACETYLMURAMOYL-L-ALANINE AMIDASE AMIB"/>
    <property type="match status" value="1"/>
</dbReference>
<dbReference type="SMART" id="SM00646">
    <property type="entry name" value="Ami_3"/>
    <property type="match status" value="1"/>
</dbReference>
<dbReference type="OrthoDB" id="9806267at2"/>
<dbReference type="PATRIC" id="fig|345073.21.peg.376"/>
<dbReference type="Pfam" id="PF11741">
    <property type="entry name" value="AMIN"/>
    <property type="match status" value="1"/>
</dbReference>
<evidence type="ECO:0000256" key="8">
    <source>
        <dbReference type="ARBA" id="ARBA00023316"/>
    </source>
</evidence>
<dbReference type="KEGG" id="vco:VC0395_A2755"/>
<dbReference type="InterPro" id="IPR050695">
    <property type="entry name" value="N-acetylmuramoyl_amidase_3"/>
</dbReference>
<dbReference type="AlphaFoldDB" id="A0A0H3AL91"/>
<dbReference type="InterPro" id="IPR002508">
    <property type="entry name" value="MurNAc-LAA_cat"/>
</dbReference>
<feature type="compositionally biased region" description="Low complexity" evidence="9">
    <location>
        <begin position="148"/>
        <end position="163"/>
    </location>
</feature>
<dbReference type="GO" id="GO:0008745">
    <property type="term" value="F:N-acetylmuramoyl-L-alanine amidase activity"/>
    <property type="evidence" value="ECO:0007669"/>
    <property type="project" value="UniProtKB-EC"/>
</dbReference>
<reference evidence="11 12" key="1">
    <citation type="submission" date="2007-03" db="EMBL/GenBank/DDBJ databases">
        <authorList>
            <person name="Heidelberg J."/>
        </authorList>
    </citation>
    <scope>NUCLEOTIDE SEQUENCE [LARGE SCALE GENOMIC DNA]</scope>
    <source>
        <strain evidence="12">ATCC 39541 / Classical Ogawa 395 / O395</strain>
    </source>
</reference>
<name>A0A0H3AL91_VIBC3</name>
<dbReference type="Gene3D" id="3.40.630.40">
    <property type="entry name" value="Zn-dependent exopeptidases"/>
    <property type="match status" value="1"/>
</dbReference>
<dbReference type="SUPFAM" id="SSF54106">
    <property type="entry name" value="LysM domain"/>
    <property type="match status" value="3"/>
</dbReference>
<dbReference type="EC" id="3.5.1.28" evidence="4"/>
<evidence type="ECO:0000313" key="12">
    <source>
        <dbReference type="Proteomes" id="UP000000249"/>
    </source>
</evidence>
<dbReference type="KEGG" id="vcr:VC395_0387"/>
<evidence type="ECO:0000256" key="9">
    <source>
        <dbReference type="SAM" id="MobiDB-lite"/>
    </source>
</evidence>
<evidence type="ECO:0000259" key="10">
    <source>
        <dbReference type="PROSITE" id="PS51782"/>
    </source>
</evidence>
<comment type="catalytic activity">
    <reaction evidence="1">
        <text>Hydrolyzes the link between N-acetylmuramoyl residues and L-amino acid residues in certain cell-wall glycopeptides.</text>
        <dbReference type="EC" id="3.5.1.28"/>
    </reaction>
</comment>
<dbReference type="GO" id="GO:0071555">
    <property type="term" value="P:cell wall organization"/>
    <property type="evidence" value="ECO:0007669"/>
    <property type="project" value="UniProtKB-KW"/>
</dbReference>
<sequence>MRPFESVGVMLNVSRFVFLLFGFVLLAIAPQTWANVLEGVRVWPSPDETRVVLDVKSEVDYSYFTLSSPERLVVDLKQSTSRAKLPVNVTESGILSKVRASSPPEKSTFRLVFELKQKTTPTLFKLAPTPGGQYGHRLVIDMPHGKVSESSSASTPSSPAQVSKDASQLLGNDDIVVAIDAGHGGEDPGSIGPTRKYEKDITLSVSKKLADQLNAVPGMKAVLTRRGDYFVNLNKRTEIARRSKAHLLVSVHADAFHTPQPRGGSVFVLNTRRANTEIARWVENHEQQSELLGGAGEVLSKTNNDRNVSQTLLDLQFSHSQKEGYKVATNILREMGKVAHLHKTEPVNASLAVLKSPDIPSVLVETGFISNPSEEKLLIQRSHQDKLARALATAIVQYFEDNPPEGTLFANRGKAQKHKVQRGESIGLIANQYGVSVDALKKANNLKSSTISVGQLLTIPASSAPNPVPVPVMANPVETETITHVVKTGDFLGKLATTYKVSVASIKKENNLKSDTLVLGQKLKITVSLKDKPLRKHKVQRGEFLSKIADQYNVSVDSIRQANQLRTDQLLVGQQLIIPNK</sequence>
<dbReference type="Pfam" id="PF01520">
    <property type="entry name" value="Amidase_3"/>
    <property type="match status" value="1"/>
</dbReference>
<feature type="region of interest" description="Disordered" evidence="9">
    <location>
        <begin position="145"/>
        <end position="165"/>
    </location>
</feature>
<feature type="domain" description="LysM" evidence="10">
    <location>
        <begin position="535"/>
        <end position="578"/>
    </location>
</feature>
<comment type="similarity">
    <text evidence="3">Belongs to the N-acetylmuramoyl-L-alanine amidase 3 family.</text>
</comment>
<feature type="domain" description="LysM" evidence="10">
    <location>
        <begin position="482"/>
        <end position="525"/>
    </location>
</feature>
<protein>
    <recommendedName>
        <fullName evidence="4">N-acetylmuramoyl-L-alanine amidase</fullName>
        <ecNumber evidence="4">3.5.1.28</ecNumber>
    </recommendedName>
</protein>
<dbReference type="Proteomes" id="UP000000249">
    <property type="component" value="Chromosome 1"/>
</dbReference>
<comment type="subcellular location">
    <subcellularLocation>
        <location evidence="2">Periplasm</location>
    </subcellularLocation>
</comment>
<dbReference type="InterPro" id="IPR018392">
    <property type="entry name" value="LysM"/>
</dbReference>
<gene>
    <name evidence="11" type="primary">amiB</name>
    <name evidence="11" type="ordered locus">VC0395_A2755</name>
</gene>